<dbReference type="Gene3D" id="3.40.50.1820">
    <property type="entry name" value="alpha/beta hydrolase"/>
    <property type="match status" value="1"/>
</dbReference>
<keyword evidence="10" id="KW-1185">Reference proteome</keyword>
<comment type="subcellular location">
    <subcellularLocation>
        <location evidence="2">Endoplasmic reticulum</location>
    </subcellularLocation>
    <subcellularLocation>
        <location evidence="3">Membrane</location>
    </subcellularLocation>
    <subcellularLocation>
        <location evidence="1">Mitochondrion</location>
    </subcellularLocation>
</comment>
<evidence type="ECO:0000256" key="4">
    <source>
        <dbReference type="ARBA" id="ARBA00007920"/>
    </source>
</evidence>
<dbReference type="SUPFAM" id="SSF53474">
    <property type="entry name" value="alpha/beta-Hydrolases"/>
    <property type="match status" value="1"/>
</dbReference>
<evidence type="ECO:0000256" key="6">
    <source>
        <dbReference type="ARBA" id="ARBA00023128"/>
    </source>
</evidence>
<gene>
    <name evidence="9" type="ORF">EJ02DRAFT_28375</name>
</gene>
<dbReference type="InterPro" id="IPR007751">
    <property type="entry name" value="DUF676_lipase-like"/>
</dbReference>
<evidence type="ECO:0000259" key="8">
    <source>
        <dbReference type="Pfam" id="PF05057"/>
    </source>
</evidence>
<proteinExistence type="inferred from homology"/>
<evidence type="ECO:0000256" key="7">
    <source>
        <dbReference type="ARBA" id="ARBA00023136"/>
    </source>
</evidence>
<sequence>MDIWFVHGLTGSRETMWTHSNGTFAPNLMRTQFPSARVTSYSYDANIVGLWENAIGEGLRGYGKALAYAIANSQLNETKRPLFFIAHSLGGLVTEQALLVCLEPNEPCLCEIVACTAGIVFLGTQHSGSYLAMWGYTLARLLRVLCVQELELLC</sequence>
<feature type="domain" description="DUF676" evidence="8">
    <location>
        <begin position="5"/>
        <end position="106"/>
    </location>
</feature>
<evidence type="ECO:0000313" key="10">
    <source>
        <dbReference type="Proteomes" id="UP000800038"/>
    </source>
</evidence>
<keyword evidence="7" id="KW-0472">Membrane</keyword>
<name>A0A6A5SIE6_9PLEO</name>
<organism evidence="9 10">
    <name type="scientific">Clathrospora elynae</name>
    <dbReference type="NCBI Taxonomy" id="706981"/>
    <lineage>
        <taxon>Eukaryota</taxon>
        <taxon>Fungi</taxon>
        <taxon>Dikarya</taxon>
        <taxon>Ascomycota</taxon>
        <taxon>Pezizomycotina</taxon>
        <taxon>Dothideomycetes</taxon>
        <taxon>Pleosporomycetidae</taxon>
        <taxon>Pleosporales</taxon>
        <taxon>Diademaceae</taxon>
        <taxon>Clathrospora</taxon>
    </lineage>
</organism>
<dbReference type="Proteomes" id="UP000800038">
    <property type="component" value="Unassembled WGS sequence"/>
</dbReference>
<comment type="similarity">
    <text evidence="4">Belongs to the putative lipase ROG1 family.</text>
</comment>
<evidence type="ECO:0000256" key="2">
    <source>
        <dbReference type="ARBA" id="ARBA00004240"/>
    </source>
</evidence>
<dbReference type="AlphaFoldDB" id="A0A6A5SIE6"/>
<dbReference type="InterPro" id="IPR052374">
    <property type="entry name" value="SERAC1"/>
</dbReference>
<dbReference type="PANTHER" id="PTHR48182">
    <property type="entry name" value="PROTEIN SERAC1"/>
    <property type="match status" value="1"/>
</dbReference>
<dbReference type="GO" id="GO:0016020">
    <property type="term" value="C:membrane"/>
    <property type="evidence" value="ECO:0007669"/>
    <property type="project" value="UniProtKB-SubCell"/>
</dbReference>
<evidence type="ECO:0000256" key="5">
    <source>
        <dbReference type="ARBA" id="ARBA00022824"/>
    </source>
</evidence>
<keyword evidence="5" id="KW-0256">Endoplasmic reticulum</keyword>
<dbReference type="GO" id="GO:0005739">
    <property type="term" value="C:mitochondrion"/>
    <property type="evidence" value="ECO:0007669"/>
    <property type="project" value="UniProtKB-SubCell"/>
</dbReference>
<dbReference type="PANTHER" id="PTHR48182:SF2">
    <property type="entry name" value="PROTEIN SERAC1"/>
    <property type="match status" value="1"/>
</dbReference>
<accession>A0A6A5SIE6</accession>
<dbReference type="EMBL" id="ML976109">
    <property type="protein sequence ID" value="KAF1938286.1"/>
    <property type="molecule type" value="Genomic_DNA"/>
</dbReference>
<keyword evidence="6" id="KW-0496">Mitochondrion</keyword>
<protein>
    <recommendedName>
        <fullName evidence="8">DUF676 domain-containing protein</fullName>
    </recommendedName>
</protein>
<dbReference type="InterPro" id="IPR029058">
    <property type="entry name" value="AB_hydrolase_fold"/>
</dbReference>
<dbReference type="Pfam" id="PF05057">
    <property type="entry name" value="DUF676"/>
    <property type="match status" value="1"/>
</dbReference>
<dbReference type="OrthoDB" id="427518at2759"/>
<reference evidence="9" key="1">
    <citation type="journal article" date="2020" name="Stud. Mycol.">
        <title>101 Dothideomycetes genomes: a test case for predicting lifestyles and emergence of pathogens.</title>
        <authorList>
            <person name="Haridas S."/>
            <person name="Albert R."/>
            <person name="Binder M."/>
            <person name="Bloem J."/>
            <person name="Labutti K."/>
            <person name="Salamov A."/>
            <person name="Andreopoulos B."/>
            <person name="Baker S."/>
            <person name="Barry K."/>
            <person name="Bills G."/>
            <person name="Bluhm B."/>
            <person name="Cannon C."/>
            <person name="Castanera R."/>
            <person name="Culley D."/>
            <person name="Daum C."/>
            <person name="Ezra D."/>
            <person name="Gonzalez J."/>
            <person name="Henrissat B."/>
            <person name="Kuo A."/>
            <person name="Liang C."/>
            <person name="Lipzen A."/>
            <person name="Lutzoni F."/>
            <person name="Magnuson J."/>
            <person name="Mondo S."/>
            <person name="Nolan M."/>
            <person name="Ohm R."/>
            <person name="Pangilinan J."/>
            <person name="Park H.-J."/>
            <person name="Ramirez L."/>
            <person name="Alfaro M."/>
            <person name="Sun H."/>
            <person name="Tritt A."/>
            <person name="Yoshinaga Y."/>
            <person name="Zwiers L.-H."/>
            <person name="Turgeon B."/>
            <person name="Goodwin S."/>
            <person name="Spatafora J."/>
            <person name="Crous P."/>
            <person name="Grigoriev I."/>
        </authorList>
    </citation>
    <scope>NUCLEOTIDE SEQUENCE</scope>
    <source>
        <strain evidence="9">CBS 161.51</strain>
    </source>
</reference>
<evidence type="ECO:0000256" key="1">
    <source>
        <dbReference type="ARBA" id="ARBA00004173"/>
    </source>
</evidence>
<dbReference type="GO" id="GO:0005783">
    <property type="term" value="C:endoplasmic reticulum"/>
    <property type="evidence" value="ECO:0007669"/>
    <property type="project" value="UniProtKB-SubCell"/>
</dbReference>
<evidence type="ECO:0000313" key="9">
    <source>
        <dbReference type="EMBL" id="KAF1938286.1"/>
    </source>
</evidence>
<evidence type="ECO:0000256" key="3">
    <source>
        <dbReference type="ARBA" id="ARBA00004370"/>
    </source>
</evidence>